<evidence type="ECO:0000256" key="1">
    <source>
        <dbReference type="ARBA" id="ARBA00022821"/>
    </source>
</evidence>
<dbReference type="InterPro" id="IPR002182">
    <property type="entry name" value="NB-ARC"/>
</dbReference>
<dbReference type="PRINTS" id="PR00364">
    <property type="entry name" value="DISEASERSIST"/>
</dbReference>
<dbReference type="RefSeq" id="XP_015969626.3">
    <property type="nucleotide sequence ID" value="XM_016114140.3"/>
</dbReference>
<keyword evidence="3" id="KW-1185">Reference proteome</keyword>
<feature type="domain" description="NB-ARC" evidence="2">
    <location>
        <begin position="151"/>
        <end position="263"/>
    </location>
</feature>
<dbReference type="Gene3D" id="3.40.50.300">
    <property type="entry name" value="P-loop containing nucleotide triphosphate hydrolases"/>
    <property type="match status" value="1"/>
</dbReference>
<evidence type="ECO:0000313" key="4">
    <source>
        <dbReference type="RefSeq" id="XP_015969626.3"/>
    </source>
</evidence>
<protein>
    <submittedName>
        <fullName evidence="4">Probable disease resistance protein At5g43740</fullName>
    </submittedName>
</protein>
<dbReference type="Pfam" id="PF00931">
    <property type="entry name" value="NB-ARC"/>
    <property type="match status" value="1"/>
</dbReference>
<name>A0A6P4DK31_ARADU</name>
<dbReference type="InterPro" id="IPR050905">
    <property type="entry name" value="Plant_NBS-LRR"/>
</dbReference>
<proteinExistence type="predicted"/>
<gene>
    <name evidence="4" type="primary">LOC107493062</name>
</gene>
<sequence length="286" mass="33046">MVEGTVSFLVLATIKRACNNGNMFAVFNYYFPNKPVCHVQMRLLVSGTVILKLALKKYVMNLAHGKNYMRMKGNGWSIVATGKKYKNNDGPEKVEALKEEACRIIDLLHQDALQDPQKETDDFESKLTELNREMPSYLDYSFVNEYFTERDLLRDDNVFFIGICGMGGMGKTWLVTHFRSQIRWKKNFNFENVYWVTESQDFSILKLQDSIVKRIGEKLDDEDEIIDRAEVLSCALGKIDRLVLILDDVWNYIDLQKVGIPQNKWNQIDSNKSSKTCVSTNGLPRR</sequence>
<reference evidence="4" key="2">
    <citation type="submission" date="2025-08" db="UniProtKB">
        <authorList>
            <consortium name="RefSeq"/>
        </authorList>
    </citation>
    <scope>IDENTIFICATION</scope>
    <source>
        <tissue evidence="4">Whole plant</tissue>
    </source>
</reference>
<accession>A0A6P4DK31</accession>
<dbReference type="GeneID" id="107493062"/>
<dbReference type="InterPro" id="IPR027417">
    <property type="entry name" value="P-loop_NTPase"/>
</dbReference>
<evidence type="ECO:0000259" key="2">
    <source>
        <dbReference type="Pfam" id="PF00931"/>
    </source>
</evidence>
<dbReference type="AlphaFoldDB" id="A0A6P4DK31"/>
<evidence type="ECO:0000313" key="3">
    <source>
        <dbReference type="Proteomes" id="UP000515211"/>
    </source>
</evidence>
<dbReference type="SUPFAM" id="SSF52540">
    <property type="entry name" value="P-loop containing nucleoside triphosphate hydrolases"/>
    <property type="match status" value="1"/>
</dbReference>
<dbReference type="GO" id="GO:0043531">
    <property type="term" value="F:ADP binding"/>
    <property type="evidence" value="ECO:0007669"/>
    <property type="project" value="InterPro"/>
</dbReference>
<dbReference type="PANTHER" id="PTHR33463">
    <property type="entry name" value="NB-ARC DOMAIN-CONTAINING PROTEIN-RELATED"/>
    <property type="match status" value="1"/>
</dbReference>
<organism evidence="3 4">
    <name type="scientific">Arachis duranensis</name>
    <name type="common">Wild peanut</name>
    <dbReference type="NCBI Taxonomy" id="130453"/>
    <lineage>
        <taxon>Eukaryota</taxon>
        <taxon>Viridiplantae</taxon>
        <taxon>Streptophyta</taxon>
        <taxon>Embryophyta</taxon>
        <taxon>Tracheophyta</taxon>
        <taxon>Spermatophyta</taxon>
        <taxon>Magnoliopsida</taxon>
        <taxon>eudicotyledons</taxon>
        <taxon>Gunneridae</taxon>
        <taxon>Pentapetalae</taxon>
        <taxon>rosids</taxon>
        <taxon>fabids</taxon>
        <taxon>Fabales</taxon>
        <taxon>Fabaceae</taxon>
        <taxon>Papilionoideae</taxon>
        <taxon>50 kb inversion clade</taxon>
        <taxon>dalbergioids sensu lato</taxon>
        <taxon>Dalbergieae</taxon>
        <taxon>Pterocarpus clade</taxon>
        <taxon>Arachis</taxon>
    </lineage>
</organism>
<keyword evidence="1" id="KW-0611">Plant defense</keyword>
<dbReference type="KEGG" id="adu:107493062"/>
<dbReference type="Proteomes" id="UP000515211">
    <property type="component" value="Chromosome 6"/>
</dbReference>
<dbReference type="PANTHER" id="PTHR33463:SF187">
    <property type="entry name" value="AND NB-ARC DOMAIN DISEASE RESISTANCE PROTEIN, PUTATIVE-RELATED"/>
    <property type="match status" value="1"/>
</dbReference>
<reference evidence="3" key="1">
    <citation type="journal article" date="2016" name="Nat. Genet.">
        <title>The genome sequences of Arachis duranensis and Arachis ipaensis, the diploid ancestors of cultivated peanut.</title>
        <authorList>
            <person name="Bertioli D.J."/>
            <person name="Cannon S.B."/>
            <person name="Froenicke L."/>
            <person name="Huang G."/>
            <person name="Farmer A.D."/>
            <person name="Cannon E.K."/>
            <person name="Liu X."/>
            <person name="Gao D."/>
            <person name="Clevenger J."/>
            <person name="Dash S."/>
            <person name="Ren L."/>
            <person name="Moretzsohn M.C."/>
            <person name="Shirasawa K."/>
            <person name="Huang W."/>
            <person name="Vidigal B."/>
            <person name="Abernathy B."/>
            <person name="Chu Y."/>
            <person name="Niederhuth C.E."/>
            <person name="Umale P."/>
            <person name="Araujo A.C."/>
            <person name="Kozik A."/>
            <person name="Kim K.D."/>
            <person name="Burow M.D."/>
            <person name="Varshney R.K."/>
            <person name="Wang X."/>
            <person name="Zhang X."/>
            <person name="Barkley N."/>
            <person name="Guimaraes P.M."/>
            <person name="Isobe S."/>
            <person name="Guo B."/>
            <person name="Liao B."/>
            <person name="Stalker H.T."/>
            <person name="Schmitz R.J."/>
            <person name="Scheffler B.E."/>
            <person name="Leal-Bertioli S.C."/>
            <person name="Xun X."/>
            <person name="Jackson S.A."/>
            <person name="Michelmore R."/>
            <person name="Ozias-Akins P."/>
        </authorList>
    </citation>
    <scope>NUCLEOTIDE SEQUENCE [LARGE SCALE GENOMIC DNA]</scope>
    <source>
        <strain evidence="3">cv. V14167</strain>
    </source>
</reference>